<comment type="catalytic activity">
    <reaction evidence="12">
        <text>3-O-(beta-D-glucosyl)-L-seryl-[EGF-like domain protein] + UDP-alpha-D-xylose = 3-O-[alpha-D-xylosyl-(1-&gt;3)-beta-D-glucosyl]-L-seryl-[EGF-like domain protein] + UDP + H(+)</text>
        <dbReference type="Rhea" id="RHEA:56064"/>
        <dbReference type="Rhea" id="RHEA-COMP:14610"/>
        <dbReference type="Rhea" id="RHEA-COMP:14611"/>
        <dbReference type="ChEBI" id="CHEBI:15378"/>
        <dbReference type="ChEBI" id="CHEBI:57632"/>
        <dbReference type="ChEBI" id="CHEBI:58223"/>
        <dbReference type="ChEBI" id="CHEBI:140575"/>
        <dbReference type="ChEBI" id="CHEBI:140576"/>
        <dbReference type="EC" id="2.4.2.42"/>
    </reaction>
</comment>
<dbReference type="AlphaFoldDB" id="A0A979FGM0"/>
<dbReference type="RefSeq" id="XP_047736071.1">
    <property type="nucleotide sequence ID" value="XM_047880115.1"/>
</dbReference>
<reference evidence="15" key="1">
    <citation type="submission" date="2025-08" db="UniProtKB">
        <authorList>
            <consortium name="RefSeq"/>
        </authorList>
    </citation>
    <scope>IDENTIFICATION</scope>
    <source>
        <tissue evidence="15">Whole organism</tissue>
    </source>
</reference>
<evidence type="ECO:0000256" key="3">
    <source>
        <dbReference type="ARBA" id="ARBA00022676"/>
    </source>
</evidence>
<evidence type="ECO:0000256" key="7">
    <source>
        <dbReference type="ARBA" id="ARBA00022989"/>
    </source>
</evidence>
<keyword evidence="8 13" id="KW-0472">Membrane</keyword>
<sequence>MFHRRGSVKRISISKLCYVLAIGGTIFVFLQLYLDLIERKSAGYSAYRRIIRKEAISEDSEGDLLNVNDELLIETRNTIASYSKPMIPIEEVVAAIILCEADETKPYKGSISSFEQHIDRAKSLLKSIVFLSQQHIKLHVLVNSNEVIRGITSVVEFWPPQQRNKIALKFRKVSSQSTLGVEEKTRVTCVSKKLIFEKMYPEEDALIYLDTDIVFLRPIEDLWRVFKNFNDEQLFGAVTPLWRIFNDKPFTEFEKMVNFAGRGFNAGLLLLNLTRIRSQAEKWQAALQSALEVVAFNEQSLFNLMMNLNPEHFYEMDCEWNFRLGLCTNVTHRCPGLVANGVHAVHGNGGAFFKDRNVVLKILHEYWRDLDMSKSLNNVISELNAILPDAVLKTPPCDLVEGLHEMLMKHMKLLDGKLDN</sequence>
<evidence type="ECO:0000256" key="8">
    <source>
        <dbReference type="ARBA" id="ARBA00023136"/>
    </source>
</evidence>
<dbReference type="Pfam" id="PF01501">
    <property type="entry name" value="Glyco_transf_8"/>
    <property type="match status" value="1"/>
</dbReference>
<keyword evidence="7 13" id="KW-1133">Transmembrane helix</keyword>
<name>A0A979FGM0_HYAAZ</name>
<dbReference type="KEGG" id="hazt:108672126"/>
<feature type="transmembrane region" description="Helical" evidence="13">
    <location>
        <begin position="12"/>
        <end position="34"/>
    </location>
</feature>
<dbReference type="PANTHER" id="PTHR46012">
    <property type="entry name" value="IP22168P"/>
    <property type="match status" value="1"/>
</dbReference>
<keyword evidence="6" id="KW-0735">Signal-anchor</keyword>
<dbReference type="OrthoDB" id="6238971at2759"/>
<dbReference type="PANTHER" id="PTHR46012:SF2">
    <property type="entry name" value="IP22168P"/>
    <property type="match status" value="1"/>
</dbReference>
<accession>A0A979FGM0</accession>
<dbReference type="Proteomes" id="UP000694843">
    <property type="component" value="Unplaced"/>
</dbReference>
<evidence type="ECO:0000256" key="4">
    <source>
        <dbReference type="ARBA" id="ARBA00022679"/>
    </source>
</evidence>
<evidence type="ECO:0000256" key="2">
    <source>
        <dbReference type="ARBA" id="ARBA00006351"/>
    </source>
</evidence>
<gene>
    <name evidence="15" type="primary">LOC108672126</name>
</gene>
<keyword evidence="3" id="KW-0328">Glycosyltransferase</keyword>
<evidence type="ECO:0000256" key="6">
    <source>
        <dbReference type="ARBA" id="ARBA00022968"/>
    </source>
</evidence>
<dbReference type="InterPro" id="IPR051993">
    <property type="entry name" value="Glycosyltransferase_8"/>
</dbReference>
<organism evidence="14 15">
    <name type="scientific">Hyalella azteca</name>
    <name type="common">Amphipod</name>
    <dbReference type="NCBI Taxonomy" id="294128"/>
    <lineage>
        <taxon>Eukaryota</taxon>
        <taxon>Metazoa</taxon>
        <taxon>Ecdysozoa</taxon>
        <taxon>Arthropoda</taxon>
        <taxon>Crustacea</taxon>
        <taxon>Multicrustacea</taxon>
        <taxon>Malacostraca</taxon>
        <taxon>Eumalacostraca</taxon>
        <taxon>Peracarida</taxon>
        <taxon>Amphipoda</taxon>
        <taxon>Senticaudata</taxon>
        <taxon>Talitrida</taxon>
        <taxon>Talitroidea</taxon>
        <taxon>Hyalellidae</taxon>
        <taxon>Hyalella</taxon>
    </lineage>
</organism>
<dbReference type="InterPro" id="IPR029044">
    <property type="entry name" value="Nucleotide-diphossugar_trans"/>
</dbReference>
<keyword evidence="5 13" id="KW-0812">Transmembrane</keyword>
<dbReference type="GO" id="GO:0016020">
    <property type="term" value="C:membrane"/>
    <property type="evidence" value="ECO:0007669"/>
    <property type="project" value="UniProtKB-SubCell"/>
</dbReference>
<comment type="function">
    <text evidence="10">Glycosyltransferase which elongates the O-linked glucose attached to EGF-like repeats in the extracellular domain of Notch proteins by catalyzing the addition of xylose.</text>
</comment>
<evidence type="ECO:0000313" key="15">
    <source>
        <dbReference type="RefSeq" id="XP_047736071.1"/>
    </source>
</evidence>
<evidence type="ECO:0000256" key="11">
    <source>
        <dbReference type="ARBA" id="ARBA00038854"/>
    </source>
</evidence>
<evidence type="ECO:0000256" key="9">
    <source>
        <dbReference type="ARBA" id="ARBA00023180"/>
    </source>
</evidence>
<evidence type="ECO:0000256" key="5">
    <source>
        <dbReference type="ARBA" id="ARBA00022692"/>
    </source>
</evidence>
<dbReference type="GO" id="GO:0016266">
    <property type="term" value="P:protein O-linked glycosylation via N-acetyl-galactosamine"/>
    <property type="evidence" value="ECO:0007669"/>
    <property type="project" value="TreeGrafter"/>
</dbReference>
<comment type="subcellular location">
    <subcellularLocation>
        <location evidence="1">Membrane</location>
        <topology evidence="1">Single-pass type II membrane protein</topology>
    </subcellularLocation>
</comment>
<evidence type="ECO:0000256" key="10">
    <source>
        <dbReference type="ARBA" id="ARBA00037301"/>
    </source>
</evidence>
<keyword evidence="4" id="KW-0808">Transferase</keyword>
<evidence type="ECO:0000256" key="12">
    <source>
        <dbReference type="ARBA" id="ARBA00049181"/>
    </source>
</evidence>
<keyword evidence="14" id="KW-1185">Reference proteome</keyword>
<dbReference type="GeneID" id="108672126"/>
<keyword evidence="9" id="KW-0325">Glycoprotein</keyword>
<proteinExistence type="inferred from homology"/>
<evidence type="ECO:0000313" key="14">
    <source>
        <dbReference type="Proteomes" id="UP000694843"/>
    </source>
</evidence>
<dbReference type="SUPFAM" id="SSF53448">
    <property type="entry name" value="Nucleotide-diphospho-sugar transferases"/>
    <property type="match status" value="1"/>
</dbReference>
<evidence type="ECO:0000256" key="13">
    <source>
        <dbReference type="SAM" id="Phobius"/>
    </source>
</evidence>
<dbReference type="GO" id="GO:0140563">
    <property type="term" value="F:UDP-D-xylose:beta-D-glucoside alpha-1,3-D-xylosyltransferase activity"/>
    <property type="evidence" value="ECO:0007669"/>
    <property type="project" value="UniProtKB-EC"/>
</dbReference>
<dbReference type="EC" id="2.4.2.42" evidence="11"/>
<dbReference type="InterPro" id="IPR002495">
    <property type="entry name" value="Glyco_trans_8"/>
</dbReference>
<protein>
    <recommendedName>
        <fullName evidence="11">UDP-D-xylose:beta-D-glucoside alpha-1,3-D-xylosyltransferase</fullName>
        <ecNumber evidence="11">2.4.2.42</ecNumber>
    </recommendedName>
</protein>
<comment type="similarity">
    <text evidence="2">Belongs to the glycosyltransferase 8 family.</text>
</comment>
<dbReference type="Gene3D" id="3.90.550.10">
    <property type="entry name" value="Spore Coat Polysaccharide Biosynthesis Protein SpsA, Chain A"/>
    <property type="match status" value="1"/>
</dbReference>
<evidence type="ECO:0000256" key="1">
    <source>
        <dbReference type="ARBA" id="ARBA00004606"/>
    </source>
</evidence>